<dbReference type="InterPro" id="IPR012772">
    <property type="entry name" value="Ectoine_EctA"/>
</dbReference>
<evidence type="ECO:0000256" key="5">
    <source>
        <dbReference type="ARBA" id="ARBA00022679"/>
    </source>
</evidence>
<comment type="catalytic activity">
    <reaction evidence="7 8">
        <text>L-2,4-diaminobutanoate + acetyl-CoA = (2S)-4-acetamido-2-aminobutanoate + CoA + H(+)</text>
        <dbReference type="Rhea" id="RHEA:16901"/>
        <dbReference type="ChEBI" id="CHEBI:15378"/>
        <dbReference type="ChEBI" id="CHEBI:57287"/>
        <dbReference type="ChEBI" id="CHEBI:57288"/>
        <dbReference type="ChEBI" id="CHEBI:58761"/>
        <dbReference type="ChEBI" id="CHEBI:58929"/>
        <dbReference type="EC" id="2.3.1.178"/>
    </reaction>
</comment>
<dbReference type="InterPro" id="IPR016181">
    <property type="entry name" value="Acyl_CoA_acyltransferase"/>
</dbReference>
<proteinExistence type="inferred from homology"/>
<comment type="similarity">
    <text evidence="2 8">Belongs to the acetyltransferase family. EctA subfamily.</text>
</comment>
<dbReference type="UniPathway" id="UPA00067">
    <property type="reaction ID" value="UER00122"/>
</dbReference>
<organism evidence="10 11">
    <name type="scientific">Desulfurispira natronophila</name>
    <dbReference type="NCBI Taxonomy" id="682562"/>
    <lineage>
        <taxon>Bacteria</taxon>
        <taxon>Pseudomonadati</taxon>
        <taxon>Chrysiogenota</taxon>
        <taxon>Chrysiogenia</taxon>
        <taxon>Chrysiogenales</taxon>
        <taxon>Chrysiogenaceae</taxon>
        <taxon>Desulfurispira</taxon>
    </lineage>
</organism>
<feature type="domain" description="N-acetyltransferase" evidence="9">
    <location>
        <begin position="12"/>
        <end position="169"/>
    </location>
</feature>
<dbReference type="GO" id="GO:0019491">
    <property type="term" value="P:ectoine biosynthetic process"/>
    <property type="evidence" value="ECO:0007669"/>
    <property type="project" value="UniProtKB-UniPathway"/>
</dbReference>
<dbReference type="SUPFAM" id="SSF55729">
    <property type="entry name" value="Acyl-CoA N-acyltransferases (Nat)"/>
    <property type="match status" value="1"/>
</dbReference>
<dbReference type="AlphaFoldDB" id="A0A7W7Y3A3"/>
<evidence type="ECO:0000313" key="10">
    <source>
        <dbReference type="EMBL" id="MBB5021311.1"/>
    </source>
</evidence>
<keyword evidence="6 8" id="KW-0012">Acyltransferase</keyword>
<dbReference type="RefSeq" id="WP_183729787.1">
    <property type="nucleotide sequence ID" value="NZ_JACHID010000003.1"/>
</dbReference>
<evidence type="ECO:0000256" key="1">
    <source>
        <dbReference type="ARBA" id="ARBA00004978"/>
    </source>
</evidence>
<dbReference type="Pfam" id="PF00583">
    <property type="entry name" value="Acetyltransf_1"/>
    <property type="match status" value="1"/>
</dbReference>
<dbReference type="NCBIfam" id="TIGR02406">
    <property type="entry name" value="ectoine_EctA"/>
    <property type="match status" value="1"/>
</dbReference>
<dbReference type="GO" id="GO:0033816">
    <property type="term" value="F:diaminobutyrate acetyltransferase activity"/>
    <property type="evidence" value="ECO:0007669"/>
    <property type="project" value="UniProtKB-EC"/>
</dbReference>
<reference evidence="10 11" key="1">
    <citation type="submission" date="2020-08" db="EMBL/GenBank/DDBJ databases">
        <title>Genomic Encyclopedia of Type Strains, Phase IV (KMG-IV): sequencing the most valuable type-strain genomes for metagenomic binning, comparative biology and taxonomic classification.</title>
        <authorList>
            <person name="Goeker M."/>
        </authorList>
    </citation>
    <scope>NUCLEOTIDE SEQUENCE [LARGE SCALE GENOMIC DNA]</scope>
    <source>
        <strain evidence="10 11">DSM 22071</strain>
    </source>
</reference>
<gene>
    <name evidence="8" type="primary">ectA</name>
    <name evidence="10" type="ORF">HNR37_000620</name>
</gene>
<dbReference type="Gene3D" id="3.40.630.30">
    <property type="match status" value="1"/>
</dbReference>
<dbReference type="PROSITE" id="PS51186">
    <property type="entry name" value="GNAT"/>
    <property type="match status" value="1"/>
</dbReference>
<dbReference type="CDD" id="cd04301">
    <property type="entry name" value="NAT_SF"/>
    <property type="match status" value="1"/>
</dbReference>
<keyword evidence="11" id="KW-1185">Reference proteome</keyword>
<evidence type="ECO:0000256" key="2">
    <source>
        <dbReference type="ARBA" id="ARBA00010712"/>
    </source>
</evidence>
<comment type="function">
    <text evidence="8">Catalyzes the acetylation of L-2,4-diaminobutyrate (DABA) to gamma-N-acetyl-alpha,gamma-diaminobutyric acid (ADABA) with acetyl coenzyme A.</text>
</comment>
<name>A0A7W7Y3A3_9BACT</name>
<protein>
    <recommendedName>
        <fullName evidence="4 8">L-2,4-diaminobutyric acid acetyltransferase</fullName>
        <shortName evidence="8">DABA acetyltransferase</shortName>
        <ecNumber evidence="3 8">2.3.1.178</ecNumber>
    </recommendedName>
</protein>
<accession>A0A7W7Y3A3</accession>
<dbReference type="Proteomes" id="UP000528322">
    <property type="component" value="Unassembled WGS sequence"/>
</dbReference>
<evidence type="ECO:0000259" key="9">
    <source>
        <dbReference type="PROSITE" id="PS51186"/>
    </source>
</evidence>
<evidence type="ECO:0000256" key="3">
    <source>
        <dbReference type="ARBA" id="ARBA00012355"/>
    </source>
</evidence>
<dbReference type="EC" id="2.3.1.178" evidence="3 8"/>
<comment type="caution">
    <text evidence="10">The sequence shown here is derived from an EMBL/GenBank/DDBJ whole genome shotgun (WGS) entry which is preliminary data.</text>
</comment>
<evidence type="ECO:0000256" key="7">
    <source>
        <dbReference type="ARBA" id="ARBA00048924"/>
    </source>
</evidence>
<sequence length="169" mass="19249">MKKTGDSDSSTITLRMPTLRDGRNVFELIKECPPLDVNSQYLYHIVCEHFRQTSVIAEMDGEAVGFISGYTIPEHRDIIFIWQVAVSAKARGKQLATRMLEEILRRKECSDVTFLHTTISPSNVPSQKLFTAIARTFEAPMREREYLPGEVFAEGHESEVLYEIGPLKK</sequence>
<dbReference type="EMBL" id="JACHID010000003">
    <property type="protein sequence ID" value="MBB5021311.1"/>
    <property type="molecule type" value="Genomic_DNA"/>
</dbReference>
<keyword evidence="5 8" id="KW-0808">Transferase</keyword>
<evidence type="ECO:0000256" key="6">
    <source>
        <dbReference type="ARBA" id="ARBA00023315"/>
    </source>
</evidence>
<evidence type="ECO:0000256" key="4">
    <source>
        <dbReference type="ARBA" id="ARBA00017935"/>
    </source>
</evidence>
<dbReference type="InterPro" id="IPR000182">
    <property type="entry name" value="GNAT_dom"/>
</dbReference>
<evidence type="ECO:0000256" key="8">
    <source>
        <dbReference type="RuleBase" id="RU365045"/>
    </source>
</evidence>
<comment type="pathway">
    <text evidence="1 8">Amine and polyamine biosynthesis; ectoine biosynthesis; L-ectoine from L-aspartate 4-semialdehyde: step 2/3.</text>
</comment>
<evidence type="ECO:0000313" key="11">
    <source>
        <dbReference type="Proteomes" id="UP000528322"/>
    </source>
</evidence>